<organism evidence="2 3">
    <name type="scientific">Zoarces viviparus</name>
    <name type="common">Viviparous eelpout</name>
    <name type="synonym">Blennius viviparus</name>
    <dbReference type="NCBI Taxonomy" id="48416"/>
    <lineage>
        <taxon>Eukaryota</taxon>
        <taxon>Metazoa</taxon>
        <taxon>Chordata</taxon>
        <taxon>Craniata</taxon>
        <taxon>Vertebrata</taxon>
        <taxon>Euteleostomi</taxon>
        <taxon>Actinopterygii</taxon>
        <taxon>Neopterygii</taxon>
        <taxon>Teleostei</taxon>
        <taxon>Neoteleostei</taxon>
        <taxon>Acanthomorphata</taxon>
        <taxon>Eupercaria</taxon>
        <taxon>Perciformes</taxon>
        <taxon>Cottioidei</taxon>
        <taxon>Zoarcales</taxon>
        <taxon>Zoarcidae</taxon>
        <taxon>Zoarcinae</taxon>
        <taxon>Zoarces</taxon>
    </lineage>
</organism>
<keyword evidence="3" id="KW-1185">Reference proteome</keyword>
<evidence type="ECO:0000313" key="3">
    <source>
        <dbReference type="Proteomes" id="UP001488805"/>
    </source>
</evidence>
<dbReference type="InterPro" id="IPR000477">
    <property type="entry name" value="RT_dom"/>
</dbReference>
<reference evidence="2 3" key="1">
    <citation type="journal article" date="2024" name="Genome Biol. Evol.">
        <title>Chromosome-level genome assembly of the viviparous eelpout Zoarces viviparus.</title>
        <authorList>
            <person name="Fuhrmann N."/>
            <person name="Brasseur M.V."/>
            <person name="Bakowski C.E."/>
            <person name="Podsiadlowski L."/>
            <person name="Prost S."/>
            <person name="Krehenwinkel H."/>
            <person name="Mayer C."/>
        </authorList>
    </citation>
    <scope>NUCLEOTIDE SEQUENCE [LARGE SCALE GENOMIC DNA]</scope>
    <source>
        <strain evidence="2">NO-MEL_2022_Ind0_liver</strain>
    </source>
</reference>
<dbReference type="Pfam" id="PF00078">
    <property type="entry name" value="RVT_1"/>
    <property type="match status" value="1"/>
</dbReference>
<name>A0AAW1G443_ZOAVI</name>
<dbReference type="GO" id="GO:0008168">
    <property type="term" value="F:methyltransferase activity"/>
    <property type="evidence" value="ECO:0007669"/>
    <property type="project" value="InterPro"/>
</dbReference>
<dbReference type="AlphaFoldDB" id="A0AAW1G443"/>
<dbReference type="GO" id="GO:0016706">
    <property type="term" value="F:2-oxoglutarate-dependent dioxygenase activity"/>
    <property type="evidence" value="ECO:0007669"/>
    <property type="project" value="InterPro"/>
</dbReference>
<dbReference type="InterPro" id="IPR015095">
    <property type="entry name" value="AlkB_hom8_N"/>
</dbReference>
<comment type="caution">
    <text evidence="2">The sequence shown here is derived from an EMBL/GenBank/DDBJ whole genome shotgun (WGS) entry which is preliminary data.</text>
</comment>
<dbReference type="Proteomes" id="UP001488805">
    <property type="component" value="Unassembled WGS sequence"/>
</dbReference>
<dbReference type="SUPFAM" id="SSF56672">
    <property type="entry name" value="DNA/RNA polymerases"/>
    <property type="match status" value="1"/>
</dbReference>
<protein>
    <recommendedName>
        <fullName evidence="1">Reverse transcriptase domain-containing protein</fullName>
    </recommendedName>
</protein>
<proteinExistence type="predicted"/>
<accession>A0AAW1G443</accession>
<dbReference type="PROSITE" id="PS50878">
    <property type="entry name" value="RT_POL"/>
    <property type="match status" value="1"/>
</dbReference>
<dbReference type="EMBL" id="JBCEZU010000002">
    <property type="protein sequence ID" value="KAK9541954.1"/>
    <property type="molecule type" value="Genomic_DNA"/>
</dbReference>
<dbReference type="PANTHER" id="PTHR33332">
    <property type="entry name" value="REVERSE TRANSCRIPTASE DOMAIN-CONTAINING PROTEIN"/>
    <property type="match status" value="1"/>
</dbReference>
<evidence type="ECO:0000259" key="1">
    <source>
        <dbReference type="PROSITE" id="PS50878"/>
    </source>
</evidence>
<dbReference type="Pfam" id="PF09004">
    <property type="entry name" value="ALKBH8_N"/>
    <property type="match status" value="1"/>
</dbReference>
<evidence type="ECO:0000313" key="2">
    <source>
        <dbReference type="EMBL" id="KAK9541954.1"/>
    </source>
</evidence>
<sequence length="200" mass="22663">MLFVDFSSAFNTIIPHKLVHKLKNLELSTSLCSWILDFLSNRPQNVRIGNLTSTTTILNTGAPQGCVLSPALFTLFTQDCSPTYSSNTKVKFADDTTVVGLISNNHETHYRQEVQHLAEWCSDNNLVLNTTKTKEVIVDFRRSRKTTPSPLYICRVEVERVVSMGRVGLHITEDLTWSLNTSHLVKKAQQRLFFLKKPVP</sequence>
<gene>
    <name evidence="2" type="ORF">VZT92_001964</name>
</gene>
<dbReference type="InterPro" id="IPR043502">
    <property type="entry name" value="DNA/RNA_pol_sf"/>
</dbReference>
<feature type="domain" description="Reverse transcriptase" evidence="1">
    <location>
        <begin position="1"/>
        <end position="158"/>
    </location>
</feature>